<dbReference type="EMBL" id="PTRA01000001">
    <property type="protein sequence ID" value="PQA58607.1"/>
    <property type="molecule type" value="Genomic_DNA"/>
</dbReference>
<dbReference type="Proteomes" id="UP000239590">
    <property type="component" value="Unassembled WGS sequence"/>
</dbReference>
<dbReference type="GO" id="GO:0019898">
    <property type="term" value="C:extrinsic component of membrane"/>
    <property type="evidence" value="ECO:0007669"/>
    <property type="project" value="InterPro"/>
</dbReference>
<reference evidence="4" key="1">
    <citation type="submission" date="2018-02" db="EMBL/GenBank/DDBJ databases">
        <title>Genome sequencing of Solimonas sp. HR-BB.</title>
        <authorList>
            <person name="Lee Y."/>
            <person name="Jeon C.O."/>
        </authorList>
    </citation>
    <scope>NUCLEOTIDE SEQUENCE [LARGE SCALE GENOMIC DNA]</scope>
    <source>
        <strain evidence="4">HR-U</strain>
    </source>
</reference>
<dbReference type="OrthoDB" id="9760528at2"/>
<dbReference type="GO" id="GO:1990195">
    <property type="term" value="C:macrolide transmembrane transporter complex"/>
    <property type="evidence" value="ECO:0007669"/>
    <property type="project" value="InterPro"/>
</dbReference>
<dbReference type="PANTHER" id="PTHR30386">
    <property type="entry name" value="MEMBRANE FUSION SUBUNIT OF EMRAB-TOLC MULTIDRUG EFFLUX PUMP"/>
    <property type="match status" value="1"/>
</dbReference>
<keyword evidence="2" id="KW-0472">Membrane</keyword>
<keyword evidence="2" id="KW-0812">Transmembrane</keyword>
<name>A0A2S7ILL0_9BACT</name>
<feature type="coiled-coil region" evidence="1">
    <location>
        <begin position="122"/>
        <end position="167"/>
    </location>
</feature>
<dbReference type="AlphaFoldDB" id="A0A2S7ILL0"/>
<evidence type="ECO:0000313" key="3">
    <source>
        <dbReference type="EMBL" id="PQA58607.1"/>
    </source>
</evidence>
<organism evidence="3 4">
    <name type="scientific">Siphonobacter curvatus</name>
    <dbReference type="NCBI Taxonomy" id="2094562"/>
    <lineage>
        <taxon>Bacteria</taxon>
        <taxon>Pseudomonadati</taxon>
        <taxon>Bacteroidota</taxon>
        <taxon>Cytophagia</taxon>
        <taxon>Cytophagales</taxon>
        <taxon>Cytophagaceae</taxon>
        <taxon>Siphonobacter</taxon>
    </lineage>
</organism>
<keyword evidence="2" id="KW-1133">Transmembrane helix</keyword>
<dbReference type="RefSeq" id="WP_104709809.1">
    <property type="nucleotide sequence ID" value="NZ_PTRA01000001.1"/>
</dbReference>
<gene>
    <name evidence="3" type="ORF">C5O19_02775</name>
</gene>
<keyword evidence="4" id="KW-1185">Reference proteome</keyword>
<dbReference type="Gene3D" id="2.40.50.100">
    <property type="match status" value="1"/>
</dbReference>
<dbReference type="InterPro" id="IPR011053">
    <property type="entry name" value="Single_hybrid_motif"/>
</dbReference>
<accession>A0A2S7ILL0</accession>
<dbReference type="Gene3D" id="6.10.140.1990">
    <property type="match status" value="1"/>
</dbReference>
<dbReference type="PANTHER" id="PTHR30386:SF18">
    <property type="entry name" value="INNER MEMBRANE PROTEIN YIAV-RELATED"/>
    <property type="match status" value="1"/>
</dbReference>
<sequence length="455" mass="51044">MLNISPKRVDSDLPENEIQSLKTLSTHRTGRKLARWIVGILSVLFIVLFMPWQQNINGTGTVTALTPQDRPQTVQNIIAGRIEKWHVREGQAVQKGDTILTLSEIKDEYFDPNLPLRLTEQVDAKETAVDGYENKIEAVENQLAALRNALRLSLEKARNKVLQAQAKVQSDSVDLANERIQFRIAEVRFERFQQGYQQGLFSKTDLEGRELTFQAAQAKVVSAQNKLNISRQDLINSKIELSSIDADYQKEIAKSLSDRSSAVSSLGDGQKELSELRNKVANVNVRRNQYVLRAPQSGIVVKALKAGVGETIKEGEPICTLQPQNPQMAVELYIKAMDVPLIQKGREVRIQFDGWPALQFSGWPSVSVGTFGGRVAVIDQVNSTSGEYRILVTEKVEERRDHPWPAQLRLGSGVYGWVMLDSVPVWYEIWRQLNGFPPSLKEEPKGDYAGKGAKK</sequence>
<dbReference type="InterPro" id="IPR050739">
    <property type="entry name" value="MFP"/>
</dbReference>
<dbReference type="PRINTS" id="PR01490">
    <property type="entry name" value="RTXTOXIND"/>
</dbReference>
<feature type="transmembrane region" description="Helical" evidence="2">
    <location>
        <begin position="33"/>
        <end position="52"/>
    </location>
</feature>
<keyword evidence="1" id="KW-0175">Coiled coil</keyword>
<comment type="caution">
    <text evidence="3">The sequence shown here is derived from an EMBL/GenBank/DDBJ whole genome shotgun (WGS) entry which is preliminary data.</text>
</comment>
<dbReference type="SUPFAM" id="SSF51230">
    <property type="entry name" value="Single hybrid motif"/>
    <property type="match status" value="1"/>
</dbReference>
<evidence type="ECO:0000313" key="4">
    <source>
        <dbReference type="Proteomes" id="UP000239590"/>
    </source>
</evidence>
<evidence type="ECO:0000256" key="2">
    <source>
        <dbReference type="SAM" id="Phobius"/>
    </source>
</evidence>
<evidence type="ECO:0000256" key="1">
    <source>
        <dbReference type="SAM" id="Coils"/>
    </source>
</evidence>
<protein>
    <submittedName>
        <fullName evidence="3">Biotin attachment protein</fullName>
    </submittedName>
</protein>
<proteinExistence type="predicted"/>
<dbReference type="InterPro" id="IPR030190">
    <property type="entry name" value="MacA_alpha-hairpin_sf"/>
</dbReference>
<dbReference type="GO" id="GO:1990961">
    <property type="term" value="P:xenobiotic detoxification by transmembrane export across the plasma membrane"/>
    <property type="evidence" value="ECO:0007669"/>
    <property type="project" value="InterPro"/>
</dbReference>